<evidence type="ECO:0000313" key="3">
    <source>
        <dbReference type="Proteomes" id="UP001312865"/>
    </source>
</evidence>
<comment type="caution">
    <text evidence="2">The sequence shown here is derived from an EMBL/GenBank/DDBJ whole genome shotgun (WGS) entry which is preliminary data.</text>
</comment>
<feature type="region of interest" description="Disordered" evidence="1">
    <location>
        <begin position="1"/>
        <end position="133"/>
    </location>
</feature>
<accession>A0ABU8HF77</accession>
<evidence type="ECO:0000256" key="1">
    <source>
        <dbReference type="SAM" id="MobiDB-lite"/>
    </source>
</evidence>
<gene>
    <name evidence="2" type="ORF">WAK64_13225</name>
</gene>
<dbReference type="Proteomes" id="UP001312865">
    <property type="component" value="Unassembled WGS sequence"/>
</dbReference>
<dbReference type="EMBL" id="JBBAXC010000010">
    <property type="protein sequence ID" value="MEI5908016.1"/>
    <property type="molecule type" value="Genomic_DNA"/>
</dbReference>
<protein>
    <submittedName>
        <fullName evidence="2">Uncharacterized protein</fullName>
    </submittedName>
</protein>
<feature type="compositionally biased region" description="Basic and acidic residues" evidence="1">
    <location>
        <begin position="10"/>
        <end position="33"/>
    </location>
</feature>
<name>A0ABU8HF77_9BACI</name>
<keyword evidence="3" id="KW-1185">Reference proteome</keyword>
<reference evidence="2 3" key="1">
    <citation type="journal article" date="2018" name="J. Microbiol.">
        <title>Bacillus spongiae sp. nov., isolated from sponge of Jeju Island.</title>
        <authorList>
            <person name="Lee G.E."/>
            <person name="Im W.T."/>
            <person name="Park J.S."/>
        </authorList>
    </citation>
    <scope>NUCLEOTIDE SEQUENCE [LARGE SCALE GENOMIC DNA]</scope>
    <source>
        <strain evidence="2 3">135PIL107-10</strain>
    </source>
</reference>
<feature type="compositionally biased region" description="Low complexity" evidence="1">
    <location>
        <begin position="36"/>
        <end position="45"/>
    </location>
</feature>
<feature type="compositionally biased region" description="Basic and acidic residues" evidence="1">
    <location>
        <begin position="70"/>
        <end position="93"/>
    </location>
</feature>
<proteinExistence type="predicted"/>
<organism evidence="2 3">
    <name type="scientific">Bacillus spongiae</name>
    <dbReference type="NCBI Taxonomy" id="2683610"/>
    <lineage>
        <taxon>Bacteria</taxon>
        <taxon>Bacillati</taxon>
        <taxon>Bacillota</taxon>
        <taxon>Bacilli</taxon>
        <taxon>Bacillales</taxon>
        <taxon>Bacillaceae</taxon>
        <taxon>Bacillus</taxon>
    </lineage>
</organism>
<feature type="compositionally biased region" description="Basic residues" evidence="1">
    <location>
        <begin position="118"/>
        <end position="131"/>
    </location>
</feature>
<evidence type="ECO:0000313" key="2">
    <source>
        <dbReference type="EMBL" id="MEI5908016.1"/>
    </source>
</evidence>
<feature type="compositionally biased region" description="Polar residues" evidence="1">
    <location>
        <begin position="53"/>
        <end position="69"/>
    </location>
</feature>
<dbReference type="RefSeq" id="WP_336587458.1">
    <property type="nucleotide sequence ID" value="NZ_JBBAXC010000010.1"/>
</dbReference>
<sequence>MSEYQEEDIREAVDDMKEGDFHRFLFGEPRGNRLTEASSESSQSSEEPDNESPVTGRSQSSRSGDVTTGHSERSSSPENVEDRSSQPADKNEAQWENESENQGAGEGKSYKESNIYRSKSKSGRRKRRGRTEHRYWKEGSMWRYRREL</sequence>
<dbReference type="NCBIfam" id="NF047410">
    <property type="entry name" value="CotG_ExsB_Nterm"/>
    <property type="match status" value="1"/>
</dbReference>